<organism evidence="1 2">
    <name type="scientific">Cercophora samala</name>
    <dbReference type="NCBI Taxonomy" id="330535"/>
    <lineage>
        <taxon>Eukaryota</taxon>
        <taxon>Fungi</taxon>
        <taxon>Dikarya</taxon>
        <taxon>Ascomycota</taxon>
        <taxon>Pezizomycotina</taxon>
        <taxon>Sordariomycetes</taxon>
        <taxon>Sordariomycetidae</taxon>
        <taxon>Sordariales</taxon>
        <taxon>Lasiosphaeriaceae</taxon>
        <taxon>Cercophora</taxon>
    </lineage>
</organism>
<dbReference type="AlphaFoldDB" id="A0AA39YZT0"/>
<dbReference type="Proteomes" id="UP001174997">
    <property type="component" value="Unassembled WGS sequence"/>
</dbReference>
<protein>
    <recommendedName>
        <fullName evidence="3">Alpha/beta hydrolase</fullName>
    </recommendedName>
</protein>
<dbReference type="EMBL" id="JAULSY010000151">
    <property type="protein sequence ID" value="KAK0661592.1"/>
    <property type="molecule type" value="Genomic_DNA"/>
</dbReference>
<sequence>MIFLGGISQGFATYLCSWGFLDVEWHEYDDGGHWINEPQGVDDFVAFLRRTMGE</sequence>
<proteinExistence type="predicted"/>
<evidence type="ECO:0000313" key="2">
    <source>
        <dbReference type="Proteomes" id="UP001174997"/>
    </source>
</evidence>
<evidence type="ECO:0000313" key="1">
    <source>
        <dbReference type="EMBL" id="KAK0661592.1"/>
    </source>
</evidence>
<dbReference type="InterPro" id="IPR029058">
    <property type="entry name" value="AB_hydrolase_fold"/>
</dbReference>
<gene>
    <name evidence="1" type="ORF">QBC41DRAFT_235826</name>
</gene>
<evidence type="ECO:0008006" key="3">
    <source>
        <dbReference type="Google" id="ProtNLM"/>
    </source>
</evidence>
<reference evidence="1" key="1">
    <citation type="submission" date="2023-06" db="EMBL/GenBank/DDBJ databases">
        <title>Genome-scale phylogeny and comparative genomics of the fungal order Sordariales.</title>
        <authorList>
            <consortium name="Lawrence Berkeley National Laboratory"/>
            <person name="Hensen N."/>
            <person name="Bonometti L."/>
            <person name="Westerberg I."/>
            <person name="Brannstrom I.O."/>
            <person name="Guillou S."/>
            <person name="Cros-Aarteil S."/>
            <person name="Calhoun S."/>
            <person name="Haridas S."/>
            <person name="Kuo A."/>
            <person name="Mondo S."/>
            <person name="Pangilinan J."/>
            <person name="Riley R."/>
            <person name="Labutti K."/>
            <person name="Andreopoulos B."/>
            <person name="Lipzen A."/>
            <person name="Chen C."/>
            <person name="Yanf M."/>
            <person name="Daum C."/>
            <person name="Ng V."/>
            <person name="Clum A."/>
            <person name="Steindorff A."/>
            <person name="Ohm R."/>
            <person name="Martin F."/>
            <person name="Silar P."/>
            <person name="Natvig D."/>
            <person name="Lalanne C."/>
            <person name="Gautier V."/>
            <person name="Ament-Velasquez S.L."/>
            <person name="Kruys A."/>
            <person name="Hutchinson M.I."/>
            <person name="Powell A.J."/>
            <person name="Barry K."/>
            <person name="Miller A.N."/>
            <person name="Grigoriev I.V."/>
            <person name="Debuchy R."/>
            <person name="Gladieux P."/>
            <person name="Thoren M.H."/>
            <person name="Johannesson H."/>
        </authorList>
    </citation>
    <scope>NUCLEOTIDE SEQUENCE</scope>
    <source>
        <strain evidence="1">CBS 307.81</strain>
    </source>
</reference>
<dbReference type="Gene3D" id="3.40.50.1820">
    <property type="entry name" value="alpha/beta hydrolase"/>
    <property type="match status" value="1"/>
</dbReference>
<accession>A0AA39YZT0</accession>
<keyword evidence="2" id="KW-1185">Reference proteome</keyword>
<dbReference type="SUPFAM" id="SSF53474">
    <property type="entry name" value="alpha/beta-Hydrolases"/>
    <property type="match status" value="1"/>
</dbReference>
<comment type="caution">
    <text evidence="1">The sequence shown here is derived from an EMBL/GenBank/DDBJ whole genome shotgun (WGS) entry which is preliminary data.</text>
</comment>
<name>A0AA39YZT0_9PEZI</name>